<comment type="caution">
    <text evidence="1">The sequence shown here is derived from an EMBL/GenBank/DDBJ whole genome shotgun (WGS) entry which is preliminary data.</text>
</comment>
<gene>
    <name evidence="1" type="ORF">MRB53_012731</name>
</gene>
<sequence>MCWVSAAGRPFPRAALVQSANSLQVQWQSKQGFYGKEMEGTVKEEAVKGSGSVGSRPPNCARKCGGCTPCEAMQVPTTTDHLDPQYANYEPEGWKCKCGTSFFNP</sequence>
<name>A0ACC2LYP6_PERAE</name>
<reference evidence="1 2" key="1">
    <citation type="journal article" date="2022" name="Hortic Res">
        <title>A haplotype resolved chromosomal level avocado genome allows analysis of novel avocado genes.</title>
        <authorList>
            <person name="Nath O."/>
            <person name="Fletcher S.J."/>
            <person name="Hayward A."/>
            <person name="Shaw L.M."/>
            <person name="Masouleh A.K."/>
            <person name="Furtado A."/>
            <person name="Henry R.J."/>
            <person name="Mitter N."/>
        </authorList>
    </citation>
    <scope>NUCLEOTIDE SEQUENCE [LARGE SCALE GENOMIC DNA]</scope>
    <source>
        <strain evidence="2">cv. Hass</strain>
    </source>
</reference>
<accession>A0ACC2LYP6</accession>
<dbReference type="Proteomes" id="UP001234297">
    <property type="component" value="Chromosome 3"/>
</dbReference>
<evidence type="ECO:0000313" key="2">
    <source>
        <dbReference type="Proteomes" id="UP001234297"/>
    </source>
</evidence>
<organism evidence="1 2">
    <name type="scientific">Persea americana</name>
    <name type="common">Avocado</name>
    <dbReference type="NCBI Taxonomy" id="3435"/>
    <lineage>
        <taxon>Eukaryota</taxon>
        <taxon>Viridiplantae</taxon>
        <taxon>Streptophyta</taxon>
        <taxon>Embryophyta</taxon>
        <taxon>Tracheophyta</taxon>
        <taxon>Spermatophyta</taxon>
        <taxon>Magnoliopsida</taxon>
        <taxon>Magnoliidae</taxon>
        <taxon>Laurales</taxon>
        <taxon>Lauraceae</taxon>
        <taxon>Persea</taxon>
    </lineage>
</organism>
<evidence type="ECO:0000313" key="1">
    <source>
        <dbReference type="EMBL" id="KAJ8638464.1"/>
    </source>
</evidence>
<proteinExistence type="predicted"/>
<protein>
    <submittedName>
        <fullName evidence="1">Uncharacterized protein</fullName>
    </submittedName>
</protein>
<dbReference type="EMBL" id="CM056811">
    <property type="protein sequence ID" value="KAJ8638464.1"/>
    <property type="molecule type" value="Genomic_DNA"/>
</dbReference>
<keyword evidence="2" id="KW-1185">Reference proteome</keyword>